<keyword evidence="2" id="KW-0732">Signal</keyword>
<feature type="signal peptide" evidence="2">
    <location>
        <begin position="1"/>
        <end position="21"/>
    </location>
</feature>
<dbReference type="Pfam" id="PF18902">
    <property type="entry name" value="DUF5658"/>
    <property type="match status" value="1"/>
</dbReference>
<protein>
    <recommendedName>
        <fullName evidence="3">DUF5658 domain-containing protein</fullName>
    </recommendedName>
</protein>
<dbReference type="AlphaFoldDB" id="A0A1F8FS86"/>
<feature type="chain" id="PRO_5009535527" description="DUF5658 domain-containing protein" evidence="2">
    <location>
        <begin position="22"/>
        <end position="132"/>
    </location>
</feature>
<comment type="caution">
    <text evidence="4">The sequence shown here is derived from an EMBL/GenBank/DDBJ whole genome shotgun (WGS) entry which is preliminary data.</text>
</comment>
<dbReference type="Proteomes" id="UP000176581">
    <property type="component" value="Unassembled WGS sequence"/>
</dbReference>
<evidence type="ECO:0000313" key="5">
    <source>
        <dbReference type="Proteomes" id="UP000176581"/>
    </source>
</evidence>
<organism evidence="4 5">
    <name type="scientific">Candidatus Yanofskybacteria bacterium RIFCSPHIGHO2_02_FULL_43_22</name>
    <dbReference type="NCBI Taxonomy" id="1802681"/>
    <lineage>
        <taxon>Bacteria</taxon>
        <taxon>Candidatus Yanofskyibacteriota</taxon>
    </lineage>
</organism>
<accession>A0A1F8FS86</accession>
<reference evidence="4 5" key="1">
    <citation type="journal article" date="2016" name="Nat. Commun.">
        <title>Thousands of microbial genomes shed light on interconnected biogeochemical processes in an aquifer system.</title>
        <authorList>
            <person name="Anantharaman K."/>
            <person name="Brown C.T."/>
            <person name="Hug L.A."/>
            <person name="Sharon I."/>
            <person name="Castelle C.J."/>
            <person name="Probst A.J."/>
            <person name="Thomas B.C."/>
            <person name="Singh A."/>
            <person name="Wilkins M.J."/>
            <person name="Karaoz U."/>
            <person name="Brodie E.L."/>
            <person name="Williams K.H."/>
            <person name="Hubbard S.S."/>
            <person name="Banfield J.F."/>
        </authorList>
    </citation>
    <scope>NUCLEOTIDE SEQUENCE [LARGE SCALE GENOMIC DNA]</scope>
</reference>
<feature type="transmembrane region" description="Helical" evidence="1">
    <location>
        <begin position="107"/>
        <end position="126"/>
    </location>
</feature>
<evidence type="ECO:0000256" key="2">
    <source>
        <dbReference type="SAM" id="SignalP"/>
    </source>
</evidence>
<keyword evidence="1" id="KW-1133">Transmembrane helix</keyword>
<dbReference type="InterPro" id="IPR043717">
    <property type="entry name" value="DUF5658"/>
</dbReference>
<keyword evidence="1" id="KW-0472">Membrane</keyword>
<sequence>MLRKAITFAVLFFIIGSNAFAQTQEKKTADKKFWAINSLMIGSTIYDIESTYLTLDRCATCYEKNPLMRSFVESGRPAAYSVQMAINGGIIYASYEMKKSQRFRKVWWAIPVAVTVAHVVAGTHNIRLGIKF</sequence>
<gene>
    <name evidence="4" type="ORF">A3J47_04175</name>
</gene>
<evidence type="ECO:0000256" key="1">
    <source>
        <dbReference type="SAM" id="Phobius"/>
    </source>
</evidence>
<keyword evidence="1" id="KW-0812">Transmembrane</keyword>
<dbReference type="EMBL" id="MGJV01000011">
    <property type="protein sequence ID" value="OGN15326.1"/>
    <property type="molecule type" value="Genomic_DNA"/>
</dbReference>
<name>A0A1F8FS86_9BACT</name>
<evidence type="ECO:0000313" key="4">
    <source>
        <dbReference type="EMBL" id="OGN15326.1"/>
    </source>
</evidence>
<proteinExistence type="predicted"/>
<evidence type="ECO:0000259" key="3">
    <source>
        <dbReference type="Pfam" id="PF18902"/>
    </source>
</evidence>
<feature type="domain" description="DUF5658" evidence="3">
    <location>
        <begin position="41"/>
        <end position="126"/>
    </location>
</feature>